<keyword evidence="8" id="KW-0268">Exocytosis</keyword>
<dbReference type="InterPro" id="IPR002110">
    <property type="entry name" value="Ankyrin_rpt"/>
</dbReference>
<dbReference type="PANTHER" id="PTHR12613:SF0">
    <property type="entry name" value="ERO1-LIKE PROTEIN"/>
    <property type="match status" value="1"/>
</dbReference>
<dbReference type="Pfam" id="PF13637">
    <property type="entry name" value="Ank_4"/>
    <property type="match status" value="1"/>
</dbReference>
<evidence type="ECO:0000259" key="27">
    <source>
        <dbReference type="Pfam" id="PF03184"/>
    </source>
</evidence>
<dbReference type="EMBL" id="JABXBU010000012">
    <property type="protein sequence ID" value="KAF8788910.1"/>
    <property type="molecule type" value="Genomic_DNA"/>
</dbReference>
<evidence type="ECO:0000256" key="14">
    <source>
        <dbReference type="ARBA" id="ARBA00022729"/>
    </source>
</evidence>
<proteinExistence type="inferred from homology"/>
<keyword evidence="9" id="KW-0964">Secreted</keyword>
<sequence>MNVKSDGNHTTTINVYRVNYGALIITLMFFTLIMLIFLYLWKGRKSRILKPPAPVVYYLAKTAYKQEHAELCMILIDKEDYDVNYTNSDLQFSVFLCACFSGNADLIAFLIKRGANVHSVSKYGDSALYFVVYGLNTKVSDFKCLDVLLDAGCDINCQNNNGFTPLHLASSRGNLCLVQYLLLKDADNGSTVNLQMCFDSIDTAVIISTFRNSLGLTMARIRNKEYQKNETVRGNNIQKAAAKVLSREMSFREAAAVYNCYRDNSDRHVSTFKKSEQPNSNFNWEHEKKAGKDWYIGFKRRHSAMFSLRKPEATSLSRATSFTKENLNKFYDNLEAILHRQNFRPSEIYNLDESGITTVHVPPKVIAGKGIKQVGQMTSGERGKLVTIISAVNAIGNSVPPLLVFPRKFFKDHMLKGAPPGSIAAANPSGWSSPQIFMLYLKHFLKYVKASKDNSIILILDNHNTHITIEAIDFCKENGIIMLTLPPHTSHKLQPLDRSVFSSFKVHYNRACSQWMVNHAGRPISIYDVAECVGNAYPLSYTPKNIVSGFQVTGIYPFNREVFDDSEFLSAFVTDRPIPSTSLSLQSNDESPIAELSVPKTPECVRPFPKANETKDEKKLNIGDFVVAKFAGKRSVVAFIGHVERIDGDEYELSFLRRLNQSLTFIYPEKEDKSYVNSNDILLKLKEPKQSTERSLGADPTISTAESILPYEIAAMEGHEEIAICVVYGSGGCFCKLEGRIDDCSCNIDTVDYFNNIKLYPILRSILVTDFFRYIKVNLNRGCPFWPDDSKCAIKDCSVKACPEEQIPPGLKGQGFKGESKKNGKLTQGDEACDENNDGLGAVNQTISEENYEGFQRWQKHDDSVDTFCEMDDENSSELQYVDLLLNPERYTGYKGPSAHRIWNSIYKENCFRFGGGYGPYTTSKNIDAMCLEKRAFYRAISGLHSSISIHLCSEYYTKAKDCFSKGEWGTNIEEFQRRFDPRYTNGEGPQWLKNLYFTYLLELRAIAKAAPYFENEIYYTGNETNDEQVRMAVTKMLEIARSFPDHFDEKVMFRGNDKEARKLKEEFRQHFLNISKIMDCVGCDKCRLWGKIQVQGLGTAFKILFSKDMPTNYSMNNRKQFRLSRTEVVSLFNAFGRLSNSVYNLEKFRQLLGSHHKIEL</sequence>
<keyword evidence="19" id="KW-0638">Presynaptic neurotoxin</keyword>
<evidence type="ECO:0000256" key="6">
    <source>
        <dbReference type="ARBA" id="ARBA00011802"/>
    </source>
</evidence>
<evidence type="ECO:0000256" key="11">
    <source>
        <dbReference type="ARBA" id="ARBA00022630"/>
    </source>
</evidence>
<dbReference type="InterPro" id="IPR004875">
    <property type="entry name" value="DDE_SF_endonuclease_dom"/>
</dbReference>
<keyword evidence="26" id="KW-0812">Transmembrane</keyword>
<feature type="domain" description="DDE-1" evidence="27">
    <location>
        <begin position="384"/>
        <end position="550"/>
    </location>
</feature>
<dbReference type="SMART" id="SM00248">
    <property type="entry name" value="ANK"/>
    <property type="match status" value="3"/>
</dbReference>
<dbReference type="GO" id="GO:0044231">
    <property type="term" value="C:host cell presynaptic membrane"/>
    <property type="evidence" value="ECO:0007669"/>
    <property type="project" value="UniProtKB-KW"/>
</dbReference>
<keyword evidence="26" id="KW-1133">Transmembrane helix</keyword>
<evidence type="ECO:0000256" key="5">
    <source>
        <dbReference type="ARBA" id="ARBA00008277"/>
    </source>
</evidence>
<dbReference type="GO" id="GO:0034975">
    <property type="term" value="P:protein folding in endoplasmic reticulum"/>
    <property type="evidence" value="ECO:0007669"/>
    <property type="project" value="InterPro"/>
</dbReference>
<dbReference type="InterPro" id="IPR036770">
    <property type="entry name" value="Ankyrin_rpt-contain_sf"/>
</dbReference>
<evidence type="ECO:0000256" key="20">
    <source>
        <dbReference type="ARBA" id="ARBA00023136"/>
    </source>
</evidence>
<dbReference type="Gene3D" id="3.30.420.10">
    <property type="entry name" value="Ribonuclease H-like superfamily/Ribonuclease H"/>
    <property type="match status" value="1"/>
</dbReference>
<evidence type="ECO:0000256" key="8">
    <source>
        <dbReference type="ARBA" id="ARBA00022483"/>
    </source>
</evidence>
<evidence type="ECO:0000256" key="21">
    <source>
        <dbReference type="ARBA" id="ARBA00023157"/>
    </source>
</evidence>
<comment type="caution">
    <text evidence="28">The sequence shown here is derived from an EMBL/GenBank/DDBJ whole genome shotgun (WGS) entry which is preliminary data.</text>
</comment>
<keyword evidence="21" id="KW-1015">Disulfide bond</keyword>
<evidence type="ECO:0000256" key="2">
    <source>
        <dbReference type="ARBA" id="ARBA00004175"/>
    </source>
</evidence>
<evidence type="ECO:0000256" key="18">
    <source>
        <dbReference type="ARBA" id="ARBA00023002"/>
    </source>
</evidence>
<dbReference type="GO" id="GO:0006887">
    <property type="term" value="P:exocytosis"/>
    <property type="evidence" value="ECO:0007669"/>
    <property type="project" value="UniProtKB-KW"/>
</dbReference>
<keyword evidence="13" id="KW-0528">Neurotoxin</keyword>
<feature type="transmembrane region" description="Helical" evidence="26">
    <location>
        <begin position="20"/>
        <end position="41"/>
    </location>
</feature>
<gene>
    <name evidence="28" type="ORF">HNY73_006901</name>
</gene>
<dbReference type="AlphaFoldDB" id="A0A8T0FHV3"/>
<dbReference type="InterPro" id="IPR037192">
    <property type="entry name" value="ERO1-like_sf"/>
</dbReference>
<evidence type="ECO:0000256" key="3">
    <source>
        <dbReference type="ARBA" id="ARBA00004367"/>
    </source>
</evidence>
<evidence type="ECO:0000256" key="9">
    <source>
        <dbReference type="ARBA" id="ARBA00022525"/>
    </source>
</evidence>
<keyword evidence="15" id="KW-0256">Endoplasmic reticulum</keyword>
<dbReference type="GO" id="GO:0005789">
    <property type="term" value="C:endoplasmic reticulum membrane"/>
    <property type="evidence" value="ECO:0007669"/>
    <property type="project" value="UniProtKB-SubCell"/>
</dbReference>
<keyword evidence="22" id="KW-0325">Glycoprotein</keyword>
<keyword evidence="25" id="KW-0040">ANK repeat</keyword>
<dbReference type="GO" id="GO:0090729">
    <property type="term" value="F:toxin activity"/>
    <property type="evidence" value="ECO:0007669"/>
    <property type="project" value="UniProtKB-KW"/>
</dbReference>
<dbReference type="GO" id="GO:0016972">
    <property type="term" value="F:thiol oxidase activity"/>
    <property type="evidence" value="ECO:0007669"/>
    <property type="project" value="InterPro"/>
</dbReference>
<comment type="cofactor">
    <cofactor evidence="1">
        <name>FAD</name>
        <dbReference type="ChEBI" id="CHEBI:57692"/>
    </cofactor>
</comment>
<dbReference type="InterPro" id="IPR007266">
    <property type="entry name" value="Ero1"/>
</dbReference>
<evidence type="ECO:0000256" key="7">
    <source>
        <dbReference type="ARBA" id="ARBA00022448"/>
    </source>
</evidence>
<keyword evidence="10" id="KW-1052">Target cell membrane</keyword>
<dbReference type="GO" id="GO:0005576">
    <property type="term" value="C:extracellular region"/>
    <property type="evidence" value="ECO:0007669"/>
    <property type="project" value="UniProtKB-SubCell"/>
</dbReference>
<evidence type="ECO:0000256" key="12">
    <source>
        <dbReference type="ARBA" id="ARBA00022656"/>
    </source>
</evidence>
<dbReference type="Gene3D" id="1.25.40.20">
    <property type="entry name" value="Ankyrin repeat-containing domain"/>
    <property type="match status" value="1"/>
</dbReference>
<evidence type="ECO:0000256" key="16">
    <source>
        <dbReference type="ARBA" id="ARBA00022827"/>
    </source>
</evidence>
<reference evidence="28" key="1">
    <citation type="journal article" date="2020" name="bioRxiv">
        <title>Chromosome-level reference genome of the European wasp spider Argiope bruennichi: a resource for studies on range expansion and evolutionary adaptation.</title>
        <authorList>
            <person name="Sheffer M.M."/>
            <person name="Hoppe A."/>
            <person name="Krehenwinkel H."/>
            <person name="Uhl G."/>
            <person name="Kuss A.W."/>
            <person name="Jensen L."/>
            <person name="Jensen C."/>
            <person name="Gillespie R.G."/>
            <person name="Hoff K.J."/>
            <person name="Prost S."/>
        </authorList>
    </citation>
    <scope>NUCLEOTIDE SEQUENCE</scope>
</reference>
<feature type="repeat" description="ANK" evidence="25">
    <location>
        <begin position="161"/>
        <end position="187"/>
    </location>
</feature>
<keyword evidence="24" id="KW-1053">Target membrane</keyword>
<keyword evidence="23" id="KW-0676">Redox-active center</keyword>
<dbReference type="GO" id="GO:0015035">
    <property type="term" value="F:protein-disulfide reductase activity"/>
    <property type="evidence" value="ECO:0007669"/>
    <property type="project" value="InterPro"/>
</dbReference>
<evidence type="ECO:0000256" key="24">
    <source>
        <dbReference type="ARBA" id="ARBA00023298"/>
    </source>
</evidence>
<comment type="similarity">
    <text evidence="5">Belongs to the EROs family.</text>
</comment>
<keyword evidence="29" id="KW-1185">Reference proteome</keyword>
<dbReference type="SUPFAM" id="SSF110019">
    <property type="entry name" value="ERO1-like"/>
    <property type="match status" value="1"/>
</dbReference>
<dbReference type="Pfam" id="PF03184">
    <property type="entry name" value="DDE_1"/>
    <property type="match status" value="1"/>
</dbReference>
<evidence type="ECO:0000256" key="4">
    <source>
        <dbReference type="ARBA" id="ARBA00004613"/>
    </source>
</evidence>
<name>A0A8T0FHV3_ARGBR</name>
<evidence type="ECO:0000313" key="28">
    <source>
        <dbReference type="EMBL" id="KAF8788910.1"/>
    </source>
</evidence>
<accession>A0A8T0FHV3</accession>
<evidence type="ECO:0000256" key="17">
    <source>
        <dbReference type="ARBA" id="ARBA00022982"/>
    </source>
</evidence>
<dbReference type="Pfam" id="PF04137">
    <property type="entry name" value="ERO1"/>
    <property type="match status" value="1"/>
</dbReference>
<reference evidence="28" key="2">
    <citation type="submission" date="2020-06" db="EMBL/GenBank/DDBJ databases">
        <authorList>
            <person name="Sheffer M."/>
        </authorList>
    </citation>
    <scope>NUCLEOTIDE SEQUENCE</scope>
</reference>
<keyword evidence="14" id="KW-0732">Signal</keyword>
<dbReference type="GO" id="GO:0003676">
    <property type="term" value="F:nucleic acid binding"/>
    <property type="evidence" value="ECO:0007669"/>
    <property type="project" value="InterPro"/>
</dbReference>
<keyword evidence="11" id="KW-0285">Flavoprotein</keyword>
<organism evidence="28 29">
    <name type="scientific">Argiope bruennichi</name>
    <name type="common">Wasp spider</name>
    <name type="synonym">Aranea bruennichi</name>
    <dbReference type="NCBI Taxonomy" id="94029"/>
    <lineage>
        <taxon>Eukaryota</taxon>
        <taxon>Metazoa</taxon>
        <taxon>Ecdysozoa</taxon>
        <taxon>Arthropoda</taxon>
        <taxon>Chelicerata</taxon>
        <taxon>Arachnida</taxon>
        <taxon>Araneae</taxon>
        <taxon>Araneomorphae</taxon>
        <taxon>Entelegynae</taxon>
        <taxon>Araneoidea</taxon>
        <taxon>Araneidae</taxon>
        <taxon>Argiope</taxon>
    </lineage>
</organism>
<evidence type="ECO:0000256" key="1">
    <source>
        <dbReference type="ARBA" id="ARBA00001974"/>
    </source>
</evidence>
<keyword evidence="18" id="KW-0560">Oxidoreductase</keyword>
<evidence type="ECO:0000256" key="26">
    <source>
        <dbReference type="SAM" id="Phobius"/>
    </source>
</evidence>
<evidence type="ECO:0000256" key="23">
    <source>
        <dbReference type="ARBA" id="ARBA00023284"/>
    </source>
</evidence>
<dbReference type="InterPro" id="IPR036397">
    <property type="entry name" value="RNaseH_sf"/>
</dbReference>
<dbReference type="GO" id="GO:0044218">
    <property type="term" value="C:other organism cell membrane"/>
    <property type="evidence" value="ECO:0007669"/>
    <property type="project" value="UniProtKB-KW"/>
</dbReference>
<evidence type="ECO:0000256" key="19">
    <source>
        <dbReference type="ARBA" id="ARBA00023028"/>
    </source>
</evidence>
<comment type="subunit">
    <text evidence="6">May function both as a monomer and a homodimer.</text>
</comment>
<dbReference type="PROSITE" id="PS50297">
    <property type="entry name" value="ANK_REP_REGION"/>
    <property type="match status" value="1"/>
</dbReference>
<keyword evidence="17" id="KW-0249">Electron transport</keyword>
<evidence type="ECO:0000256" key="13">
    <source>
        <dbReference type="ARBA" id="ARBA00022699"/>
    </source>
</evidence>
<evidence type="ECO:0000256" key="25">
    <source>
        <dbReference type="PROSITE-ProRule" id="PRU00023"/>
    </source>
</evidence>
<dbReference type="PANTHER" id="PTHR12613">
    <property type="entry name" value="ERO1-RELATED"/>
    <property type="match status" value="1"/>
</dbReference>
<evidence type="ECO:0000256" key="22">
    <source>
        <dbReference type="ARBA" id="ARBA00023180"/>
    </source>
</evidence>
<dbReference type="SUPFAM" id="SSF48403">
    <property type="entry name" value="Ankyrin repeat"/>
    <property type="match status" value="1"/>
</dbReference>
<evidence type="ECO:0000256" key="15">
    <source>
        <dbReference type="ARBA" id="ARBA00022824"/>
    </source>
</evidence>
<keyword evidence="20 26" id="KW-0472">Membrane</keyword>
<evidence type="ECO:0000313" key="29">
    <source>
        <dbReference type="Proteomes" id="UP000807504"/>
    </source>
</evidence>
<dbReference type="Proteomes" id="UP000807504">
    <property type="component" value="Unassembled WGS sequence"/>
</dbReference>
<comment type="subcellular location">
    <subcellularLocation>
        <location evidence="3">Endoplasmic reticulum membrane</location>
        <topology evidence="3">Peripheral membrane protein</topology>
        <orientation evidence="3">Lumenal side</orientation>
    </subcellularLocation>
    <subcellularLocation>
        <location evidence="4">Secreted</location>
    </subcellularLocation>
    <subcellularLocation>
        <location evidence="2">Target cell membrane</location>
    </subcellularLocation>
</comment>
<dbReference type="GO" id="GO:0071949">
    <property type="term" value="F:FAD binding"/>
    <property type="evidence" value="ECO:0007669"/>
    <property type="project" value="InterPro"/>
</dbReference>
<keyword evidence="16" id="KW-0274">FAD</keyword>
<keyword evidence="12" id="KW-0800">Toxin</keyword>
<keyword evidence="7" id="KW-0813">Transport</keyword>
<evidence type="ECO:0000256" key="10">
    <source>
        <dbReference type="ARBA" id="ARBA00022537"/>
    </source>
</evidence>
<protein>
    <submittedName>
        <fullName evidence="28">ERO1-like protein alpha like protein</fullName>
    </submittedName>
</protein>
<dbReference type="PROSITE" id="PS50088">
    <property type="entry name" value="ANK_REPEAT"/>
    <property type="match status" value="1"/>
</dbReference>